<dbReference type="PANTHER" id="PTHR23159:SF31">
    <property type="entry name" value="CENTROSOME-ASSOCIATED PROTEIN CEP250 ISOFORM X1"/>
    <property type="match status" value="1"/>
</dbReference>
<dbReference type="SMR" id="A0A2R6XWN6"/>
<proteinExistence type="predicted"/>
<feature type="coiled-coil region" evidence="1">
    <location>
        <begin position="783"/>
        <end position="817"/>
    </location>
</feature>
<keyword evidence="1" id="KW-0175">Coiled coil</keyword>
<dbReference type="OMA" id="LANCNDI"/>
<protein>
    <submittedName>
        <fullName evidence="2">Uncharacterized protein</fullName>
    </submittedName>
</protein>
<dbReference type="OrthoDB" id="1928840at2759"/>
<dbReference type="EMBL" id="KZ772673">
    <property type="protein sequence ID" value="PTQ50511.1"/>
    <property type="molecule type" value="Genomic_DNA"/>
</dbReference>
<evidence type="ECO:0000313" key="3">
    <source>
        <dbReference type="Proteomes" id="UP000244005"/>
    </source>
</evidence>
<sequence>MVMAQEHVAFSAPLIAKLEAWGYGDKSPAPLAHIISALDSQPLALVERLSNDLTHVNEISHDLRVKVAALTDSLKQERLRVEQLVCENQKLVKDKAELEKNAQEFRDLISELKKHENEEEQVQQWRAQSMHQLQELESMNQALRSTLNLQSCCLAPESKDVGANQPIEAAPKITLTKVLAARGNIPGPLKTKVKSSNPKLLHLVNVADMKCKLLEEELHVWKEKHTILEDKLQSTERELTSLSRNTGTGLCSLSTKNETEKNEIARLSSKDVGVCTESQPQKHEDVECGASTILPSSKLEDCRLMNDLLSLFQDYEKGLKRLTESHFFDLESLTRLGTLNKHPHEDFPGDENSLEKVMQEFSGQLQFKSKQQGLAALCTEGTNYQILPRPLKMNGANEELDQKLFQFGQKIIHMIKSIISFKDQIAIKLEDGKAKVEELRSVFESQRFQVASLRSQLIKKTDEINFIMDEKVVGEEALQASQLECNELSSLIKEIDGSMVQLTTALASRTWERDQDSESRKSTEQELRKRYSNLLSQLDDARNQVIKLKLELEQRRTQQEKDKKQAEGLISELQICTKRMESAEQDVEQLKTLIIQLDAAREDLVDKLESTMSKEQQAEKHIAALEGEVVQLTDLVQNRTAEVSNTCGLLEVLSNERDHLQSELNNLRENLSLEEATRNRLEELWNSKSSEHRAAAEELAALKCDYQLLKTDLVQLNEGSALLMEDLRIMTDKANQFHQALIVREREQENIFRLYESVCEENHHLKLAVYEIENQIQQQMFHHENMEGMLRKADEQVKALVEENERVVSELKGLERQADLMTRSLNQQSVLLDDHAKEKSVFISQLAAAKVAISDLETKLSKSLMEMATLEEKNRKLSEMLQNSIQEVEKLSATSSIDQERVKNLEHLLACVREEEQKLEMASKDTVSENLLLRERVSVLQEQVNHLQVTRSAQNQDIMRLQMSKNRIEVEESRRLWSTASFPAYSTQSLDSQPYQPAKDLAASKIQDLEKKIASVTTDLSKTTALYKDCLSKLQRAESSFSELRTEFDHVLGLLTKVDEERIQLREKCAELEGTALKHPCSGHNSPVKHSHPEIVWMQKECHRLKKESALLEPSSETATTLS</sequence>
<evidence type="ECO:0000313" key="2">
    <source>
        <dbReference type="EMBL" id="PTQ50511.1"/>
    </source>
</evidence>
<dbReference type="AlphaFoldDB" id="A0A2R6XWN6"/>
<gene>
    <name evidence="2" type="ORF">MARPO_0001s0460</name>
</gene>
<feature type="coiled-coil region" evidence="1">
    <location>
        <begin position="74"/>
        <end position="146"/>
    </location>
</feature>
<name>A0A2R6XWN6_MARPO</name>
<feature type="coiled-coil region" evidence="1">
    <location>
        <begin position="211"/>
        <end position="245"/>
    </location>
</feature>
<keyword evidence="3" id="KW-1185">Reference proteome</keyword>
<accession>A0A2R6XWN6</accession>
<feature type="coiled-coil region" evidence="1">
    <location>
        <begin position="524"/>
        <end position="684"/>
    </location>
</feature>
<dbReference type="Proteomes" id="UP000244005">
    <property type="component" value="Unassembled WGS sequence"/>
</dbReference>
<evidence type="ECO:0000256" key="1">
    <source>
        <dbReference type="SAM" id="Coils"/>
    </source>
</evidence>
<organism evidence="2 3">
    <name type="scientific">Marchantia polymorpha</name>
    <name type="common">Common liverwort</name>
    <name type="synonym">Marchantia aquatica</name>
    <dbReference type="NCBI Taxonomy" id="3197"/>
    <lineage>
        <taxon>Eukaryota</taxon>
        <taxon>Viridiplantae</taxon>
        <taxon>Streptophyta</taxon>
        <taxon>Embryophyta</taxon>
        <taxon>Marchantiophyta</taxon>
        <taxon>Marchantiopsida</taxon>
        <taxon>Marchantiidae</taxon>
        <taxon>Marchantiales</taxon>
        <taxon>Marchantiaceae</taxon>
        <taxon>Marchantia</taxon>
    </lineage>
</organism>
<dbReference type="Gramene" id="Mp1g21260.1">
    <property type="protein sequence ID" value="Mp1g21260.1.cds"/>
    <property type="gene ID" value="Mp1g21260"/>
</dbReference>
<feature type="coiled-coil region" evidence="1">
    <location>
        <begin position="853"/>
        <end position="922"/>
    </location>
</feature>
<reference evidence="3" key="1">
    <citation type="journal article" date="2017" name="Cell">
        <title>Insights into land plant evolution garnered from the Marchantia polymorpha genome.</title>
        <authorList>
            <person name="Bowman J.L."/>
            <person name="Kohchi T."/>
            <person name="Yamato K.T."/>
            <person name="Jenkins J."/>
            <person name="Shu S."/>
            <person name="Ishizaki K."/>
            <person name="Yamaoka S."/>
            <person name="Nishihama R."/>
            <person name="Nakamura Y."/>
            <person name="Berger F."/>
            <person name="Adam C."/>
            <person name="Aki S.S."/>
            <person name="Althoff F."/>
            <person name="Araki T."/>
            <person name="Arteaga-Vazquez M.A."/>
            <person name="Balasubrmanian S."/>
            <person name="Barry K."/>
            <person name="Bauer D."/>
            <person name="Boehm C.R."/>
            <person name="Briginshaw L."/>
            <person name="Caballero-Perez J."/>
            <person name="Catarino B."/>
            <person name="Chen F."/>
            <person name="Chiyoda S."/>
            <person name="Chovatia M."/>
            <person name="Davies K.M."/>
            <person name="Delmans M."/>
            <person name="Demura T."/>
            <person name="Dierschke T."/>
            <person name="Dolan L."/>
            <person name="Dorantes-Acosta A.E."/>
            <person name="Eklund D.M."/>
            <person name="Florent S.N."/>
            <person name="Flores-Sandoval E."/>
            <person name="Fujiyama A."/>
            <person name="Fukuzawa H."/>
            <person name="Galik B."/>
            <person name="Grimanelli D."/>
            <person name="Grimwood J."/>
            <person name="Grossniklaus U."/>
            <person name="Hamada T."/>
            <person name="Haseloff J."/>
            <person name="Hetherington A.J."/>
            <person name="Higo A."/>
            <person name="Hirakawa Y."/>
            <person name="Hundley H.N."/>
            <person name="Ikeda Y."/>
            <person name="Inoue K."/>
            <person name="Inoue S.I."/>
            <person name="Ishida S."/>
            <person name="Jia Q."/>
            <person name="Kakita M."/>
            <person name="Kanazawa T."/>
            <person name="Kawai Y."/>
            <person name="Kawashima T."/>
            <person name="Kennedy M."/>
            <person name="Kinose K."/>
            <person name="Kinoshita T."/>
            <person name="Kohara Y."/>
            <person name="Koide E."/>
            <person name="Komatsu K."/>
            <person name="Kopischke S."/>
            <person name="Kubo M."/>
            <person name="Kyozuka J."/>
            <person name="Lagercrantz U."/>
            <person name="Lin S.S."/>
            <person name="Lindquist E."/>
            <person name="Lipzen A.M."/>
            <person name="Lu C.W."/>
            <person name="De Luna E."/>
            <person name="Martienssen R.A."/>
            <person name="Minamino N."/>
            <person name="Mizutani M."/>
            <person name="Mizutani M."/>
            <person name="Mochizuki N."/>
            <person name="Monte I."/>
            <person name="Mosher R."/>
            <person name="Nagasaki H."/>
            <person name="Nakagami H."/>
            <person name="Naramoto S."/>
            <person name="Nishitani K."/>
            <person name="Ohtani M."/>
            <person name="Okamoto T."/>
            <person name="Okumura M."/>
            <person name="Phillips J."/>
            <person name="Pollak B."/>
            <person name="Reinders A."/>
            <person name="Rovekamp M."/>
            <person name="Sano R."/>
            <person name="Sawa S."/>
            <person name="Schmid M.W."/>
            <person name="Shirakawa M."/>
            <person name="Solano R."/>
            <person name="Spunde A."/>
            <person name="Suetsugu N."/>
            <person name="Sugano S."/>
            <person name="Sugiyama A."/>
            <person name="Sun R."/>
            <person name="Suzuki Y."/>
            <person name="Takenaka M."/>
            <person name="Takezawa D."/>
            <person name="Tomogane H."/>
            <person name="Tsuzuki M."/>
            <person name="Ueda T."/>
            <person name="Umeda M."/>
            <person name="Ward J.M."/>
            <person name="Watanabe Y."/>
            <person name="Yazaki K."/>
            <person name="Yokoyama R."/>
            <person name="Yoshitake Y."/>
            <person name="Yotsui I."/>
            <person name="Zachgo S."/>
            <person name="Schmutz J."/>
        </authorList>
    </citation>
    <scope>NUCLEOTIDE SEQUENCE [LARGE SCALE GENOMIC DNA]</scope>
    <source>
        <strain evidence="3">Tak-1</strain>
    </source>
</reference>
<dbReference type="PANTHER" id="PTHR23159">
    <property type="entry name" value="CENTROSOMAL PROTEIN 2"/>
    <property type="match status" value="1"/>
</dbReference>